<dbReference type="InterPro" id="IPR001185">
    <property type="entry name" value="MS_channel"/>
</dbReference>
<dbReference type="NCBIfam" id="TIGR00220">
    <property type="entry name" value="mscL"/>
    <property type="match status" value="1"/>
</dbReference>
<keyword evidence="6" id="KW-1133">Transmembrane helix</keyword>
<dbReference type="AlphaFoldDB" id="K1UIM1"/>
<keyword evidence="5" id="KW-0812">Transmembrane</keyword>
<evidence type="ECO:0000256" key="9">
    <source>
        <dbReference type="ARBA" id="ARBA00023303"/>
    </source>
</evidence>
<protein>
    <submittedName>
        <fullName evidence="10">Large conductance mechanosensitive channel protein</fullName>
    </submittedName>
</protein>
<gene>
    <name evidence="10" type="ORF">OBE_03408</name>
</gene>
<keyword evidence="8" id="KW-0472">Membrane</keyword>
<dbReference type="PANTHER" id="PTHR30266">
    <property type="entry name" value="MECHANOSENSITIVE CHANNEL MSCL"/>
    <property type="match status" value="1"/>
</dbReference>
<evidence type="ECO:0000256" key="4">
    <source>
        <dbReference type="ARBA" id="ARBA00022475"/>
    </source>
</evidence>
<proteinExistence type="inferred from homology"/>
<dbReference type="Gene3D" id="1.10.1200.120">
    <property type="entry name" value="Large-conductance mechanosensitive channel, MscL, domain 1"/>
    <property type="match status" value="1"/>
</dbReference>
<dbReference type="GO" id="GO:0005886">
    <property type="term" value="C:plasma membrane"/>
    <property type="evidence" value="ECO:0007669"/>
    <property type="project" value="UniProtKB-SubCell"/>
</dbReference>
<keyword evidence="7" id="KW-0406">Ion transport</keyword>
<evidence type="ECO:0000256" key="2">
    <source>
        <dbReference type="ARBA" id="ARBA00007254"/>
    </source>
</evidence>
<dbReference type="PROSITE" id="PS01327">
    <property type="entry name" value="MSCL"/>
    <property type="match status" value="1"/>
</dbReference>
<dbReference type="SUPFAM" id="SSF81330">
    <property type="entry name" value="Gated mechanosensitive channel"/>
    <property type="match status" value="1"/>
</dbReference>
<keyword evidence="3" id="KW-0813">Transport</keyword>
<evidence type="ECO:0000256" key="5">
    <source>
        <dbReference type="ARBA" id="ARBA00022692"/>
    </source>
</evidence>
<comment type="caution">
    <text evidence="10">The sequence shown here is derived from an EMBL/GenBank/DDBJ whole genome shotgun (WGS) entry which is preliminary data.</text>
</comment>
<organism evidence="10">
    <name type="scientific">human gut metagenome</name>
    <dbReference type="NCBI Taxonomy" id="408170"/>
    <lineage>
        <taxon>unclassified sequences</taxon>
        <taxon>metagenomes</taxon>
        <taxon>organismal metagenomes</taxon>
    </lineage>
</organism>
<dbReference type="InterPro" id="IPR036019">
    <property type="entry name" value="MscL_channel"/>
</dbReference>
<keyword evidence="4" id="KW-1003">Cell membrane</keyword>
<sequence>MLKEFKEFAMKGNVVDLAVGVVIGAAFQKIVTSLVEDIIMPCISILIGKIDFSDMVLTVG</sequence>
<evidence type="ECO:0000256" key="3">
    <source>
        <dbReference type="ARBA" id="ARBA00022448"/>
    </source>
</evidence>
<name>K1UIM1_9ZZZZ</name>
<comment type="subcellular location">
    <subcellularLocation>
        <location evidence="1">Cell membrane</location>
        <topology evidence="1">Multi-pass membrane protein</topology>
    </subcellularLocation>
</comment>
<dbReference type="InterPro" id="IPR037673">
    <property type="entry name" value="MSC/AndL"/>
</dbReference>
<dbReference type="InterPro" id="IPR019823">
    <property type="entry name" value="Mechanosensitive_channel_CS"/>
</dbReference>
<evidence type="ECO:0000256" key="1">
    <source>
        <dbReference type="ARBA" id="ARBA00004651"/>
    </source>
</evidence>
<keyword evidence="9" id="KW-0407">Ion channel</keyword>
<evidence type="ECO:0000256" key="8">
    <source>
        <dbReference type="ARBA" id="ARBA00023136"/>
    </source>
</evidence>
<feature type="non-terminal residue" evidence="10">
    <location>
        <position position="60"/>
    </location>
</feature>
<accession>K1UIM1</accession>
<dbReference type="GO" id="GO:0008381">
    <property type="term" value="F:mechanosensitive monoatomic ion channel activity"/>
    <property type="evidence" value="ECO:0007669"/>
    <property type="project" value="InterPro"/>
</dbReference>
<comment type="similarity">
    <text evidence="2">Belongs to the MscL family.</text>
</comment>
<evidence type="ECO:0000256" key="7">
    <source>
        <dbReference type="ARBA" id="ARBA00023065"/>
    </source>
</evidence>
<evidence type="ECO:0000256" key="6">
    <source>
        <dbReference type="ARBA" id="ARBA00022989"/>
    </source>
</evidence>
<evidence type="ECO:0000313" key="10">
    <source>
        <dbReference type="EMBL" id="EKC71411.1"/>
    </source>
</evidence>
<dbReference type="EMBL" id="AJWZ01002271">
    <property type="protein sequence ID" value="EKC71411.1"/>
    <property type="molecule type" value="Genomic_DNA"/>
</dbReference>
<dbReference type="PANTHER" id="PTHR30266:SF2">
    <property type="entry name" value="LARGE-CONDUCTANCE MECHANOSENSITIVE CHANNEL"/>
    <property type="match status" value="1"/>
</dbReference>
<dbReference type="Pfam" id="PF01741">
    <property type="entry name" value="MscL"/>
    <property type="match status" value="1"/>
</dbReference>
<reference evidence="10" key="1">
    <citation type="journal article" date="2013" name="Environ. Microbiol.">
        <title>Microbiota from the distal guts of lean and obese adolescents exhibit partial functional redundancy besides clear differences in community structure.</title>
        <authorList>
            <person name="Ferrer M."/>
            <person name="Ruiz A."/>
            <person name="Lanza F."/>
            <person name="Haange S.B."/>
            <person name="Oberbach A."/>
            <person name="Till H."/>
            <person name="Bargiela R."/>
            <person name="Campoy C."/>
            <person name="Segura M.T."/>
            <person name="Richter M."/>
            <person name="von Bergen M."/>
            <person name="Seifert J."/>
            <person name="Suarez A."/>
        </authorList>
    </citation>
    <scope>NUCLEOTIDE SEQUENCE</scope>
</reference>